<reference evidence="1" key="3">
    <citation type="submission" date="2016-12" db="EMBL/GenBank/DDBJ databases">
        <title>Annotation of the draft genome assembly of Crocosphaera watsonii WH 8501.</title>
        <authorList>
            <consortium name="US DOE Joint Genome Institute (JGI-ORNL)"/>
            <person name="Larimer F."/>
            <person name="Land M."/>
        </authorList>
    </citation>
    <scope>NUCLEOTIDE SEQUENCE</scope>
    <source>
        <strain evidence="1">WH 8501</strain>
    </source>
</reference>
<evidence type="ECO:0000313" key="2">
    <source>
        <dbReference type="Proteomes" id="UP000003922"/>
    </source>
</evidence>
<dbReference type="Gene3D" id="2.160.20.80">
    <property type="entry name" value="E3 ubiquitin-protein ligase SopA"/>
    <property type="match status" value="1"/>
</dbReference>
<reference evidence="1" key="1">
    <citation type="submission" date="2004-02" db="EMBL/GenBank/DDBJ databases">
        <authorList>
            <consortium name="DOE Joint Genome Institute"/>
        </authorList>
    </citation>
    <scope>NUCLEOTIDE SEQUENCE [LARGE SCALE GENOMIC DNA]</scope>
    <source>
        <strain evidence="1">WH 8501</strain>
    </source>
</reference>
<organism evidence="1 2">
    <name type="scientific">Crocosphaera watsonii WH 8501</name>
    <dbReference type="NCBI Taxonomy" id="165597"/>
    <lineage>
        <taxon>Bacteria</taxon>
        <taxon>Bacillati</taxon>
        <taxon>Cyanobacteriota</taxon>
        <taxon>Cyanophyceae</taxon>
        <taxon>Oscillatoriophycideae</taxon>
        <taxon>Chroococcales</taxon>
        <taxon>Aphanothecaceae</taxon>
        <taxon>Crocosphaera</taxon>
    </lineage>
</organism>
<dbReference type="Pfam" id="PF00805">
    <property type="entry name" value="Pentapeptide"/>
    <property type="match status" value="1"/>
</dbReference>
<protein>
    <submittedName>
        <fullName evidence="1">Pentapeptide repeat</fullName>
    </submittedName>
</protein>
<dbReference type="Proteomes" id="UP000003922">
    <property type="component" value="Unassembled WGS sequence"/>
</dbReference>
<comment type="caution">
    <text evidence="1">The sequence shown here is derived from an EMBL/GenBank/DDBJ whole genome shotgun (WGS) entry which is preliminary data.</text>
</comment>
<gene>
    <name evidence="1" type="ORF">CwatDRAFT_1247</name>
</gene>
<dbReference type="EMBL" id="AADV02000127">
    <property type="protein sequence ID" value="EAM48643.1"/>
    <property type="molecule type" value="Genomic_DNA"/>
</dbReference>
<dbReference type="AlphaFoldDB" id="Q4BXK5"/>
<dbReference type="InterPro" id="IPR001646">
    <property type="entry name" value="5peptide_repeat"/>
</dbReference>
<dbReference type="RefSeq" id="WP_007307584.1">
    <property type="nucleotide sequence ID" value="NZ_AADV02000127.1"/>
</dbReference>
<keyword evidence="2" id="KW-1185">Reference proteome</keyword>
<sequence length="66" mass="7511">MRQEKKSYYTNLQAANLARTDFQGANMKGVDLSRANLMGANLKEAKVISKKKFPTHSQNLFVEHLK</sequence>
<name>Q4BXK5_CROWT</name>
<evidence type="ECO:0000313" key="1">
    <source>
        <dbReference type="EMBL" id="EAM48643.1"/>
    </source>
</evidence>
<dbReference type="KEGG" id="cwa:CwatDRAFT_1247"/>
<dbReference type="SUPFAM" id="SSF141571">
    <property type="entry name" value="Pentapeptide repeat-like"/>
    <property type="match status" value="1"/>
</dbReference>
<reference evidence="1" key="2">
    <citation type="submission" date="2005-06" db="EMBL/GenBank/DDBJ databases">
        <title>Sequencing of the draft genome and assembly of Crocosphaera watsonii WH 8501.</title>
        <authorList>
            <consortium name="US DOE Joint Genome Institute (JGI-PGF)"/>
            <person name="Copeland A."/>
            <person name="Lucas S."/>
            <person name="Lapidus A."/>
            <person name="Barry K."/>
            <person name="Detter C."/>
            <person name="Glavina T."/>
            <person name="Hammon N."/>
            <person name="Israni S."/>
            <person name="Pitluck S."/>
            <person name="Richardson P."/>
        </authorList>
    </citation>
    <scope>NUCLEOTIDE SEQUENCE [LARGE SCALE GENOMIC DNA]</scope>
    <source>
        <strain evidence="1">WH 8501</strain>
    </source>
</reference>
<proteinExistence type="predicted"/>
<accession>Q4BXK5</accession>